<dbReference type="NCBIfam" id="TIGR01877">
    <property type="entry name" value="cas_cas6"/>
    <property type="match status" value="1"/>
</dbReference>
<dbReference type="InterPro" id="IPR049435">
    <property type="entry name" value="Cas_Cas6_C"/>
</dbReference>
<protein>
    <recommendedName>
        <fullName evidence="4">CRISPR-associated endoribonuclease</fullName>
    </recommendedName>
</protein>
<dbReference type="PANTHER" id="PTHR36984:SF1">
    <property type="entry name" value="CRISPR-ASSOCIATED ENDORIBONUCLEASE CAS6 1"/>
    <property type="match status" value="1"/>
</dbReference>
<dbReference type="CDD" id="cd21140">
    <property type="entry name" value="Cas6_I-like"/>
    <property type="match status" value="1"/>
</dbReference>
<keyword evidence="2" id="KW-0694">RNA-binding</keyword>
<dbReference type="PANTHER" id="PTHR36984">
    <property type="entry name" value="CRISPR-ASSOCIATED ENDORIBONUCLEASE CAS6 1"/>
    <property type="match status" value="1"/>
</dbReference>
<dbReference type="RefSeq" id="WP_170269901.1">
    <property type="nucleotide sequence ID" value="NZ_JABEQB010000001.1"/>
</dbReference>
<dbReference type="Pfam" id="PF21350">
    <property type="entry name" value="Cas6_I-A"/>
    <property type="match status" value="1"/>
</dbReference>
<reference evidence="8 9" key="1">
    <citation type="submission" date="2020-04" db="EMBL/GenBank/DDBJ databases">
        <title>Draft genome sequence of Caldanaerobacter sunterraneus. strain 1523vc isolated from Griffin hot spring, Kamchatka, Russia.</title>
        <authorList>
            <person name="Toshchakov S.V."/>
            <person name="Podosokorskaya O.A."/>
            <person name="Kublanov I.V."/>
            <person name="Korzhenkov A."/>
            <person name="Patrushev M.V."/>
        </authorList>
    </citation>
    <scope>NUCLEOTIDE SEQUENCE [LARGE SCALE GENOMIC DNA]</scope>
    <source>
        <strain evidence="8 9">1523vc</strain>
    </source>
</reference>
<organism evidence="8 9">
    <name type="scientific">Caldanaerobacter subterraneus</name>
    <dbReference type="NCBI Taxonomy" id="911092"/>
    <lineage>
        <taxon>Bacteria</taxon>
        <taxon>Bacillati</taxon>
        <taxon>Bacillota</taxon>
        <taxon>Clostridia</taxon>
        <taxon>Thermoanaerobacterales</taxon>
        <taxon>Thermoanaerobacteraceae</taxon>
        <taxon>Caldanaerobacter</taxon>
    </lineage>
</organism>
<feature type="active site" description="Proton acceptor" evidence="6">
    <location>
        <position position="28"/>
    </location>
</feature>
<evidence type="ECO:0000256" key="1">
    <source>
        <dbReference type="ARBA" id="ARBA00005937"/>
    </source>
</evidence>
<dbReference type="InterPro" id="IPR045747">
    <property type="entry name" value="CRISPR-assoc_prot_Cas6_N_sf"/>
</dbReference>
<comment type="caution">
    <text evidence="8">The sequence shown here is derived from an EMBL/GenBank/DDBJ whole genome shotgun (WGS) entry which is preliminary data.</text>
</comment>
<dbReference type="AlphaFoldDB" id="A0A7Y2PJE4"/>
<evidence type="ECO:0000256" key="2">
    <source>
        <dbReference type="ARBA" id="ARBA00022884"/>
    </source>
</evidence>
<evidence type="ECO:0000313" key="8">
    <source>
        <dbReference type="EMBL" id="NNG65739.1"/>
    </source>
</evidence>
<dbReference type="InterPro" id="IPR010156">
    <property type="entry name" value="CRISPR-assoc_prot_Cas6"/>
</dbReference>
<comment type="similarity">
    <text evidence="1 4">Belongs to the CRISPR-associated protein Cas6/Cse3/CasE family.</text>
</comment>
<keyword evidence="3" id="KW-0051">Antiviral defense</keyword>
<dbReference type="Gene3D" id="3.30.70.1900">
    <property type="match status" value="1"/>
</dbReference>
<accession>A0A7Y2PJE4</accession>
<comment type="function">
    <text evidence="4">CRISPR (clustered regularly interspaced short palindromic repeat), is an adaptive immune system that provides protection against mobile genetic elements (viruses, transposable elements and conjugative plasmids). CRISPR clusters contain sequences complementary to antecedent mobile elements and target invading nucleic acids. CRISPR clusters are transcribed and processed into CRISPR RNA (crRNA).</text>
</comment>
<dbReference type="GO" id="GO:0003723">
    <property type="term" value="F:RNA binding"/>
    <property type="evidence" value="ECO:0007669"/>
    <property type="project" value="UniProtKB-KW"/>
</dbReference>
<dbReference type="EMBL" id="JABEQB010000001">
    <property type="protein sequence ID" value="NNG65739.1"/>
    <property type="molecule type" value="Genomic_DNA"/>
</dbReference>
<sequence>MQLIVTFTAPGVVSIPVHHGHLLQALIYNQMDNPTIRHYLHEHGFPLGKRHFKLFTFSRLQGSELTYERESKRLIFTPPLKLVICSPLDFLLQELGTGFLREGRVRIGEAVLEVQNMSVDAQEVLSTSIRVRMLSPLVVYSTLEKEGGDRYVYYYTPFEERFSQLVGDNLKKKYLIVHGNSPYSLNFNIRPLRVREKDFKVTYFKNTIVKGWMGDYELKGEPKLLQLALDAGLGSKNSQGYGCCRLLEEGETDKGGEKSG</sequence>
<evidence type="ECO:0000256" key="3">
    <source>
        <dbReference type="ARBA" id="ARBA00023118"/>
    </source>
</evidence>
<dbReference type="GO" id="GO:0051607">
    <property type="term" value="P:defense response to virus"/>
    <property type="evidence" value="ECO:0007669"/>
    <property type="project" value="UniProtKB-KW"/>
</dbReference>
<proteinExistence type="inferred from homology"/>
<evidence type="ECO:0000256" key="4">
    <source>
        <dbReference type="PIRNR" id="PIRNR005054"/>
    </source>
</evidence>
<dbReference type="Pfam" id="PF01881">
    <property type="entry name" value="Cas_Cas6_C"/>
    <property type="match status" value="1"/>
</dbReference>
<dbReference type="PIRSF" id="PIRSF005054">
    <property type="entry name" value="PF1131"/>
    <property type="match status" value="1"/>
</dbReference>
<feature type="domain" description="CRISPR associated protein Cas6 C-terminal" evidence="7">
    <location>
        <begin position="126"/>
        <end position="245"/>
    </location>
</feature>
<dbReference type="Proteomes" id="UP000529861">
    <property type="component" value="Unassembled WGS sequence"/>
</dbReference>
<evidence type="ECO:0000256" key="5">
    <source>
        <dbReference type="PIRSR" id="PIRSR005054-1"/>
    </source>
</evidence>
<evidence type="ECO:0000313" key="9">
    <source>
        <dbReference type="Proteomes" id="UP000529861"/>
    </source>
</evidence>
<dbReference type="GO" id="GO:0016788">
    <property type="term" value="F:hydrolase activity, acting on ester bonds"/>
    <property type="evidence" value="ECO:0007669"/>
    <property type="project" value="InterPro"/>
</dbReference>
<evidence type="ECO:0000256" key="6">
    <source>
        <dbReference type="PIRSR" id="PIRSR005054-50"/>
    </source>
</evidence>
<feature type="active site" description="Proton donor" evidence="6">
    <location>
        <position position="41"/>
    </location>
</feature>
<name>A0A7Y2PJE4_9THEO</name>
<gene>
    <name evidence="8" type="primary">cas6</name>
    <name evidence="8" type="ORF">HKI81_00495</name>
</gene>
<evidence type="ECO:0000259" key="7">
    <source>
        <dbReference type="Pfam" id="PF01881"/>
    </source>
</evidence>
<dbReference type="Gene3D" id="3.30.70.1890">
    <property type="match status" value="1"/>
</dbReference>
<feature type="site" description="Transition state stabilizer" evidence="5">
    <location>
        <position position="53"/>
    </location>
</feature>